<evidence type="ECO:0000313" key="2">
    <source>
        <dbReference type="EMBL" id="PIP57734.1"/>
    </source>
</evidence>
<organism evidence="2 3">
    <name type="scientific">Candidatus Woesebacteria bacterium CG22_combo_CG10-13_8_21_14_all_39_10</name>
    <dbReference type="NCBI Taxonomy" id="1975059"/>
    <lineage>
        <taxon>Bacteria</taxon>
        <taxon>Candidatus Woeseibacteriota</taxon>
    </lineage>
</organism>
<dbReference type="SUPFAM" id="SSF55608">
    <property type="entry name" value="Homing endonucleases"/>
    <property type="match status" value="1"/>
</dbReference>
<sequence length="151" mass="17714">MGSRLSFSIEHFYAYMAGFLDGDGCITVKIERSITCRLGFRARVRVSFTQHRSRRRVLDLLQKKICSGRVIEYDHNNMAEYVINDQKVISRLLDRLEPYVFVKSEHLKLAKKIFVLRKEGYSKRILNEMLIVAEKVRSLNNYPKEKLSLTP</sequence>
<feature type="domain" description="Homing endonuclease LAGLIDADG" evidence="1">
    <location>
        <begin position="16"/>
        <end position="107"/>
    </location>
</feature>
<dbReference type="GO" id="GO:0004519">
    <property type="term" value="F:endonuclease activity"/>
    <property type="evidence" value="ECO:0007669"/>
    <property type="project" value="InterPro"/>
</dbReference>
<dbReference type="PANTHER" id="PTHR36181:SF4">
    <property type="entry name" value="LAGLIDADG ENDONUCLEASE"/>
    <property type="match status" value="1"/>
</dbReference>
<dbReference type="Gene3D" id="3.10.28.10">
    <property type="entry name" value="Homing endonucleases"/>
    <property type="match status" value="1"/>
</dbReference>
<comment type="caution">
    <text evidence="2">The sequence shown here is derived from an EMBL/GenBank/DDBJ whole genome shotgun (WGS) entry which is preliminary data.</text>
</comment>
<dbReference type="InterPro" id="IPR004860">
    <property type="entry name" value="LAGLIDADG_dom"/>
</dbReference>
<evidence type="ECO:0000313" key="3">
    <source>
        <dbReference type="Proteomes" id="UP000229847"/>
    </source>
</evidence>
<protein>
    <recommendedName>
        <fullName evidence="1">Homing endonuclease LAGLIDADG domain-containing protein</fullName>
    </recommendedName>
</protein>
<dbReference type="EMBL" id="PCSW01000046">
    <property type="protein sequence ID" value="PIP57734.1"/>
    <property type="molecule type" value="Genomic_DNA"/>
</dbReference>
<reference evidence="2 3" key="1">
    <citation type="submission" date="2017-09" db="EMBL/GenBank/DDBJ databases">
        <title>Depth-based differentiation of microbial function through sediment-hosted aquifers and enrichment of novel symbionts in the deep terrestrial subsurface.</title>
        <authorList>
            <person name="Probst A.J."/>
            <person name="Ladd B."/>
            <person name="Jarett J.K."/>
            <person name="Geller-Mcgrath D.E."/>
            <person name="Sieber C.M."/>
            <person name="Emerson J.B."/>
            <person name="Anantharaman K."/>
            <person name="Thomas B.C."/>
            <person name="Malmstrom R."/>
            <person name="Stieglmeier M."/>
            <person name="Klingl A."/>
            <person name="Woyke T."/>
            <person name="Ryan C.M."/>
            <person name="Banfield J.F."/>
        </authorList>
    </citation>
    <scope>NUCLEOTIDE SEQUENCE [LARGE SCALE GENOMIC DNA]</scope>
    <source>
        <strain evidence="2">CG22_combo_CG10-13_8_21_14_all_39_10</strain>
    </source>
</reference>
<proteinExistence type="predicted"/>
<name>A0A2H0BJF5_9BACT</name>
<dbReference type="InterPro" id="IPR051289">
    <property type="entry name" value="LAGLIDADG_Endonuclease"/>
</dbReference>
<dbReference type="InterPro" id="IPR027434">
    <property type="entry name" value="Homing_endonucl"/>
</dbReference>
<dbReference type="Pfam" id="PF00961">
    <property type="entry name" value="LAGLIDADG_1"/>
    <property type="match status" value="1"/>
</dbReference>
<dbReference type="AlphaFoldDB" id="A0A2H0BJF5"/>
<gene>
    <name evidence="2" type="ORF">COX03_01520</name>
</gene>
<dbReference type="PANTHER" id="PTHR36181">
    <property type="entry name" value="INTRON-ENCODED ENDONUCLEASE AI3-RELATED"/>
    <property type="match status" value="1"/>
</dbReference>
<evidence type="ECO:0000259" key="1">
    <source>
        <dbReference type="Pfam" id="PF00961"/>
    </source>
</evidence>
<accession>A0A2H0BJF5</accession>
<dbReference type="Proteomes" id="UP000229847">
    <property type="component" value="Unassembled WGS sequence"/>
</dbReference>